<keyword evidence="3 6" id="KW-0812">Transmembrane</keyword>
<feature type="transmembrane region" description="Helical" evidence="6">
    <location>
        <begin position="171"/>
        <end position="190"/>
    </location>
</feature>
<feature type="transmembrane region" description="Helical" evidence="6">
    <location>
        <begin position="116"/>
        <end position="134"/>
    </location>
</feature>
<dbReference type="SUPFAM" id="SSF103481">
    <property type="entry name" value="Multidrug resistance efflux transporter EmrE"/>
    <property type="match status" value="2"/>
</dbReference>
<feature type="transmembrane region" description="Helical" evidence="6">
    <location>
        <begin position="88"/>
        <end position="109"/>
    </location>
</feature>
<organism evidence="8 9">
    <name type="scientific">Nocardioides zeae</name>
    <dbReference type="NCBI Taxonomy" id="1457234"/>
    <lineage>
        <taxon>Bacteria</taxon>
        <taxon>Bacillati</taxon>
        <taxon>Actinomycetota</taxon>
        <taxon>Actinomycetes</taxon>
        <taxon>Propionibacteriales</taxon>
        <taxon>Nocardioidaceae</taxon>
        <taxon>Nocardioides</taxon>
    </lineage>
</organism>
<reference evidence="8 9" key="1">
    <citation type="journal article" date="2014" name="Int. J. Syst. Evol. Microbiol.">
        <title>Nocardioides zeae sp. nov., isolated from the stem of Zea mays.</title>
        <authorList>
            <person name="Glaeser S.P."/>
            <person name="McInroy J.A."/>
            <person name="Busse H.J."/>
            <person name="Kampfer P."/>
        </authorList>
    </citation>
    <scope>NUCLEOTIDE SEQUENCE [LARGE SCALE GENOMIC DNA]</scope>
    <source>
        <strain evidence="8 9">JCM 30728</strain>
    </source>
</reference>
<feature type="transmembrane region" description="Helical" evidence="6">
    <location>
        <begin position="196"/>
        <end position="226"/>
    </location>
</feature>
<evidence type="ECO:0000256" key="3">
    <source>
        <dbReference type="ARBA" id="ARBA00022692"/>
    </source>
</evidence>
<dbReference type="InterPro" id="IPR000620">
    <property type="entry name" value="EamA_dom"/>
</dbReference>
<keyword evidence="5 6" id="KW-0472">Membrane</keyword>
<dbReference type="GO" id="GO:0016020">
    <property type="term" value="C:membrane"/>
    <property type="evidence" value="ECO:0007669"/>
    <property type="project" value="UniProtKB-SubCell"/>
</dbReference>
<evidence type="ECO:0000259" key="7">
    <source>
        <dbReference type="Pfam" id="PF00892"/>
    </source>
</evidence>
<dbReference type="InterPro" id="IPR050638">
    <property type="entry name" value="AA-Vitamin_Transporters"/>
</dbReference>
<keyword evidence="4 6" id="KW-1133">Transmembrane helix</keyword>
<evidence type="ECO:0000256" key="6">
    <source>
        <dbReference type="SAM" id="Phobius"/>
    </source>
</evidence>
<dbReference type="PANTHER" id="PTHR32322">
    <property type="entry name" value="INNER MEMBRANE TRANSPORTER"/>
    <property type="match status" value="1"/>
</dbReference>
<sequence length="317" mass="32161">MSRRDALLALLVAFLWGLNFVVIEWGMAGIPPLLFLALRFTVVVLPAVLLVPRPDLPWTAIARVGLLMSLGQFGFLYAAMHAGMPPGLAALVLQAQVLLTIVIAAGVLGERPSARQALGVVVGSLGLAVVAVGRDVTTPLLALLLCLAGALSWAAGNVAARAAGAVGGLSLTVWSGLVVPVPALGLSLLLDGPAAVGAGFAAIGVPALLSTLYTAVLASLVGYGIFTSLLGRYPAGKVVPWILLVPPVAMTSAWLLLGDRPAPLEVVGGLVLLAGAAVALVPARRRREGVVVAVAAEGVAPVLQPSLEPTPCRPDSV</sequence>
<name>A0A6P0HDS0_9ACTN</name>
<feature type="transmembrane region" description="Helical" evidence="6">
    <location>
        <begin position="238"/>
        <end position="257"/>
    </location>
</feature>
<evidence type="ECO:0000313" key="8">
    <source>
        <dbReference type="EMBL" id="NEN76756.1"/>
    </source>
</evidence>
<dbReference type="AlphaFoldDB" id="A0A6P0HDS0"/>
<feature type="transmembrane region" description="Helical" evidence="6">
    <location>
        <begin position="64"/>
        <end position="82"/>
    </location>
</feature>
<dbReference type="RefSeq" id="WP_163770129.1">
    <property type="nucleotide sequence ID" value="NZ_JAAGXA010000001.1"/>
</dbReference>
<feature type="transmembrane region" description="Helical" evidence="6">
    <location>
        <begin position="263"/>
        <end position="281"/>
    </location>
</feature>
<feature type="transmembrane region" description="Helical" evidence="6">
    <location>
        <begin position="140"/>
        <end position="159"/>
    </location>
</feature>
<feature type="domain" description="EamA" evidence="7">
    <location>
        <begin position="6"/>
        <end position="130"/>
    </location>
</feature>
<dbReference type="Proteomes" id="UP000468687">
    <property type="component" value="Unassembled WGS sequence"/>
</dbReference>
<dbReference type="InterPro" id="IPR037185">
    <property type="entry name" value="EmrE-like"/>
</dbReference>
<dbReference type="EMBL" id="JAAGXA010000001">
    <property type="protein sequence ID" value="NEN76756.1"/>
    <property type="molecule type" value="Genomic_DNA"/>
</dbReference>
<evidence type="ECO:0000256" key="4">
    <source>
        <dbReference type="ARBA" id="ARBA00022989"/>
    </source>
</evidence>
<proteinExistence type="inferred from homology"/>
<feature type="transmembrane region" description="Helical" evidence="6">
    <location>
        <begin position="33"/>
        <end position="52"/>
    </location>
</feature>
<feature type="transmembrane region" description="Helical" evidence="6">
    <location>
        <begin position="7"/>
        <end position="27"/>
    </location>
</feature>
<evidence type="ECO:0000256" key="5">
    <source>
        <dbReference type="ARBA" id="ARBA00023136"/>
    </source>
</evidence>
<comment type="similarity">
    <text evidence="2">Belongs to the EamA transporter family.</text>
</comment>
<gene>
    <name evidence="8" type="ORF">G3T38_00525</name>
</gene>
<evidence type="ECO:0000256" key="2">
    <source>
        <dbReference type="ARBA" id="ARBA00007362"/>
    </source>
</evidence>
<comment type="subcellular location">
    <subcellularLocation>
        <location evidence="1">Membrane</location>
        <topology evidence="1">Multi-pass membrane protein</topology>
    </subcellularLocation>
</comment>
<keyword evidence="9" id="KW-1185">Reference proteome</keyword>
<evidence type="ECO:0000313" key="9">
    <source>
        <dbReference type="Proteomes" id="UP000468687"/>
    </source>
</evidence>
<comment type="caution">
    <text evidence="8">The sequence shown here is derived from an EMBL/GenBank/DDBJ whole genome shotgun (WGS) entry which is preliminary data.</text>
</comment>
<dbReference type="PANTHER" id="PTHR32322:SF9">
    <property type="entry name" value="AMINO-ACID METABOLITE EFFLUX PUMP-RELATED"/>
    <property type="match status" value="1"/>
</dbReference>
<protein>
    <submittedName>
        <fullName evidence="8">EamA family transporter</fullName>
    </submittedName>
</protein>
<feature type="domain" description="EamA" evidence="7">
    <location>
        <begin position="141"/>
        <end position="279"/>
    </location>
</feature>
<dbReference type="Pfam" id="PF00892">
    <property type="entry name" value="EamA"/>
    <property type="match status" value="2"/>
</dbReference>
<accession>A0A6P0HDS0</accession>
<evidence type="ECO:0000256" key="1">
    <source>
        <dbReference type="ARBA" id="ARBA00004141"/>
    </source>
</evidence>